<evidence type="ECO:0000256" key="5">
    <source>
        <dbReference type="ARBA" id="ARBA00022729"/>
    </source>
</evidence>
<dbReference type="InterPro" id="IPR000531">
    <property type="entry name" value="Beta-barrel_TonB"/>
</dbReference>
<comment type="subcellular location">
    <subcellularLocation>
        <location evidence="1 10">Cell outer membrane</location>
        <topology evidence="1 10">Multi-pass membrane protein</topology>
    </subcellularLocation>
</comment>
<dbReference type="GO" id="GO:0015344">
    <property type="term" value="F:siderophore uptake transmembrane transporter activity"/>
    <property type="evidence" value="ECO:0007669"/>
    <property type="project" value="TreeGrafter"/>
</dbReference>
<evidence type="ECO:0000256" key="2">
    <source>
        <dbReference type="ARBA" id="ARBA00022448"/>
    </source>
</evidence>
<dbReference type="Pfam" id="PF07715">
    <property type="entry name" value="Plug"/>
    <property type="match status" value="1"/>
</dbReference>
<organism evidence="14 15">
    <name type="scientific">Pedobacter lusitanus</name>
    <dbReference type="NCBI Taxonomy" id="1503925"/>
    <lineage>
        <taxon>Bacteria</taxon>
        <taxon>Pseudomonadati</taxon>
        <taxon>Bacteroidota</taxon>
        <taxon>Sphingobacteriia</taxon>
        <taxon>Sphingobacteriales</taxon>
        <taxon>Sphingobacteriaceae</taxon>
        <taxon>Pedobacter</taxon>
    </lineage>
</organism>
<dbReference type="PANTHER" id="PTHR30069">
    <property type="entry name" value="TONB-DEPENDENT OUTER MEMBRANE RECEPTOR"/>
    <property type="match status" value="1"/>
</dbReference>
<evidence type="ECO:0000313" key="15">
    <source>
        <dbReference type="Proteomes" id="UP000032049"/>
    </source>
</evidence>
<keyword evidence="3 10" id="KW-1134">Transmembrane beta strand</keyword>
<dbReference type="Pfam" id="PF00593">
    <property type="entry name" value="TonB_dep_Rec_b-barrel"/>
    <property type="match status" value="1"/>
</dbReference>
<protein>
    <submittedName>
        <fullName evidence="14">Ligand-gated channel protein</fullName>
    </submittedName>
</protein>
<keyword evidence="6 11" id="KW-0798">TonB box</keyword>
<dbReference type="Gene3D" id="2.40.170.20">
    <property type="entry name" value="TonB-dependent receptor, beta-barrel domain"/>
    <property type="match status" value="1"/>
</dbReference>
<evidence type="ECO:0000313" key="14">
    <source>
        <dbReference type="EMBL" id="KIO75784.1"/>
    </source>
</evidence>
<dbReference type="InterPro" id="IPR036942">
    <property type="entry name" value="Beta-barrel_TonB_sf"/>
</dbReference>
<evidence type="ECO:0000256" key="9">
    <source>
        <dbReference type="ARBA" id="ARBA00023237"/>
    </source>
</evidence>
<dbReference type="Proteomes" id="UP000032049">
    <property type="component" value="Unassembled WGS sequence"/>
</dbReference>
<dbReference type="STRING" id="1503925.TH53_18670"/>
<dbReference type="PANTHER" id="PTHR30069:SF29">
    <property type="entry name" value="HEMOGLOBIN AND HEMOGLOBIN-HAPTOGLOBIN-BINDING PROTEIN 1-RELATED"/>
    <property type="match status" value="1"/>
</dbReference>
<dbReference type="PROSITE" id="PS52016">
    <property type="entry name" value="TONB_DEPENDENT_REC_3"/>
    <property type="match status" value="1"/>
</dbReference>
<evidence type="ECO:0000259" key="13">
    <source>
        <dbReference type="Pfam" id="PF07715"/>
    </source>
</evidence>
<feature type="domain" description="TonB-dependent receptor plug" evidence="13">
    <location>
        <begin position="41"/>
        <end position="138"/>
    </location>
</feature>
<sequence>MLWLGLAMPCSSFAQTDSVKKAKELNEVSIRAVKLGKRQLSASPLQILSGKDLERISSLSVADAIRFFSGVQLKDYGGIGGLKTINVRSMGTNHTAVFYDGVQLGNAQNGQVDLGKFSLDNIEEIELYNGQKSNIFQSARGFASGSSVYLNARQPEFEKGQYNHIRAAVKTGSFGLINPTLLWQHKISEKVSASVSTEYKNANGRYKFHYTNGVYDSVFVRKNADIETMRIEAGLNGKLPDSSAWTAKVYFYKDKQGLPGAIVNSVYDFTQRLWNENFFAQTTYKKEAGRYNLMVAAKFANDYSRYLNPDYVKEDGLLNNVYKQREFYLSLANRYKINSFWDVVLSGDYQRNTLDANLERFPYPTRNTLLTAVASQIHFNRIDIQANLLNTYVNDKVEQYYSAGNKQMLSPTVMVSWQPFNPKEFRIRSFYKNIFRMPTFNDLYYTQIGNTFLRPEYTKQYDLGFTYIRAFENKLLQQISVQTDAYYNTVKDKIVAVPGANLFRWSMQNIGRVEIKGLDVNVQTAWKIAGDLLLNTGLTYTYQQALNVTDVKLNYRNQIPYIPLNSGTFLLGADWKNFAMNYSYIYTGQRYDQSANNANNYVPAWYTHDIAFHYTRIMGRQRFRLSAEVNNLLNQYYDVITNFPMPGRSYRFTLAYSY</sequence>
<evidence type="ECO:0000256" key="11">
    <source>
        <dbReference type="RuleBase" id="RU003357"/>
    </source>
</evidence>
<keyword evidence="8" id="KW-0675">Receptor</keyword>
<name>A0A0D0FTK9_9SPHI</name>
<gene>
    <name evidence="14" type="ORF">TH53_18670</name>
</gene>
<evidence type="ECO:0000256" key="1">
    <source>
        <dbReference type="ARBA" id="ARBA00004571"/>
    </source>
</evidence>
<evidence type="ECO:0000256" key="3">
    <source>
        <dbReference type="ARBA" id="ARBA00022452"/>
    </source>
</evidence>
<comment type="similarity">
    <text evidence="10 11">Belongs to the TonB-dependent receptor family.</text>
</comment>
<dbReference type="Gene3D" id="2.170.130.10">
    <property type="entry name" value="TonB-dependent receptor, plug domain"/>
    <property type="match status" value="1"/>
</dbReference>
<keyword evidence="4 10" id="KW-0812">Transmembrane</keyword>
<evidence type="ECO:0000256" key="8">
    <source>
        <dbReference type="ARBA" id="ARBA00023170"/>
    </source>
</evidence>
<evidence type="ECO:0000256" key="7">
    <source>
        <dbReference type="ARBA" id="ARBA00023136"/>
    </source>
</evidence>
<keyword evidence="9 10" id="KW-0998">Cell outer membrane</keyword>
<accession>A0A0D0FTK9</accession>
<keyword evidence="7 10" id="KW-0472">Membrane</keyword>
<dbReference type="SUPFAM" id="SSF56935">
    <property type="entry name" value="Porins"/>
    <property type="match status" value="1"/>
</dbReference>
<dbReference type="EMBL" id="JXRA01000083">
    <property type="protein sequence ID" value="KIO75784.1"/>
    <property type="molecule type" value="Genomic_DNA"/>
</dbReference>
<dbReference type="GO" id="GO:0044718">
    <property type="term" value="P:siderophore transmembrane transport"/>
    <property type="evidence" value="ECO:0007669"/>
    <property type="project" value="TreeGrafter"/>
</dbReference>
<evidence type="ECO:0000256" key="10">
    <source>
        <dbReference type="PROSITE-ProRule" id="PRU01360"/>
    </source>
</evidence>
<dbReference type="AlphaFoldDB" id="A0A0D0FTK9"/>
<evidence type="ECO:0000259" key="12">
    <source>
        <dbReference type="Pfam" id="PF00593"/>
    </source>
</evidence>
<keyword evidence="2 10" id="KW-0813">Transport</keyword>
<comment type="caution">
    <text evidence="14">The sequence shown here is derived from an EMBL/GenBank/DDBJ whole genome shotgun (WGS) entry which is preliminary data.</text>
</comment>
<dbReference type="InterPro" id="IPR037066">
    <property type="entry name" value="Plug_dom_sf"/>
</dbReference>
<evidence type="ECO:0000256" key="4">
    <source>
        <dbReference type="ARBA" id="ARBA00022692"/>
    </source>
</evidence>
<feature type="domain" description="TonB-dependent receptor-like beta-barrel" evidence="12">
    <location>
        <begin position="195"/>
        <end position="632"/>
    </location>
</feature>
<proteinExistence type="inferred from homology"/>
<dbReference type="InterPro" id="IPR012910">
    <property type="entry name" value="Plug_dom"/>
</dbReference>
<evidence type="ECO:0000256" key="6">
    <source>
        <dbReference type="ARBA" id="ARBA00023077"/>
    </source>
</evidence>
<dbReference type="GO" id="GO:0009279">
    <property type="term" value="C:cell outer membrane"/>
    <property type="evidence" value="ECO:0007669"/>
    <property type="project" value="UniProtKB-SubCell"/>
</dbReference>
<reference evidence="14 15" key="1">
    <citation type="submission" date="2015-01" db="EMBL/GenBank/DDBJ databases">
        <title>Draft genome sequence of Pedobacter sp. NL19 isolated from sludge of an effluent treatment pond in an abandoned uranium mine.</title>
        <authorList>
            <person name="Santos T."/>
            <person name="Caetano T."/>
            <person name="Covas C."/>
            <person name="Cruz A."/>
            <person name="Mendo S."/>
        </authorList>
    </citation>
    <scope>NUCLEOTIDE SEQUENCE [LARGE SCALE GENOMIC DNA]</scope>
    <source>
        <strain evidence="14 15">NL19</strain>
    </source>
</reference>
<dbReference type="InterPro" id="IPR039426">
    <property type="entry name" value="TonB-dep_rcpt-like"/>
</dbReference>
<keyword evidence="15" id="KW-1185">Reference proteome</keyword>
<keyword evidence="5" id="KW-0732">Signal</keyword>